<feature type="transmembrane region" description="Helical" evidence="1">
    <location>
        <begin position="144"/>
        <end position="163"/>
    </location>
</feature>
<dbReference type="EMBL" id="SRSF01000001">
    <property type="protein sequence ID" value="THH41614.1"/>
    <property type="molecule type" value="Genomic_DNA"/>
</dbReference>
<dbReference type="OrthoDB" id="1491458at2"/>
<feature type="transmembrane region" description="Helical" evidence="1">
    <location>
        <begin position="169"/>
        <end position="192"/>
    </location>
</feature>
<name>A0A4S4NNN8_9BACT</name>
<evidence type="ECO:0000313" key="3">
    <source>
        <dbReference type="Proteomes" id="UP000308528"/>
    </source>
</evidence>
<evidence type="ECO:0008006" key="4">
    <source>
        <dbReference type="Google" id="ProtNLM"/>
    </source>
</evidence>
<reference evidence="2 3" key="1">
    <citation type="submission" date="2019-04" db="EMBL/GenBank/DDBJ databases">
        <title>Lewinella litorea sp. nov., isolated from a marine sand.</title>
        <authorList>
            <person name="Yoon J.-H."/>
        </authorList>
    </citation>
    <scope>NUCLEOTIDE SEQUENCE [LARGE SCALE GENOMIC DNA]</scope>
    <source>
        <strain evidence="2 3">HSMS-39</strain>
    </source>
</reference>
<keyword evidence="1" id="KW-0472">Membrane</keyword>
<protein>
    <recommendedName>
        <fullName evidence="4">Glycosyltransferase RgtA/B/C/D-like domain-containing protein</fullName>
    </recommendedName>
</protein>
<keyword evidence="1" id="KW-1133">Transmembrane helix</keyword>
<evidence type="ECO:0000313" key="2">
    <source>
        <dbReference type="EMBL" id="THH41614.1"/>
    </source>
</evidence>
<feature type="transmembrane region" description="Helical" evidence="1">
    <location>
        <begin position="90"/>
        <end position="110"/>
    </location>
</feature>
<keyword evidence="1" id="KW-0812">Transmembrane</keyword>
<proteinExistence type="predicted"/>
<organism evidence="2 3">
    <name type="scientific">Neolewinella litorea</name>
    <dbReference type="NCBI Taxonomy" id="2562452"/>
    <lineage>
        <taxon>Bacteria</taxon>
        <taxon>Pseudomonadati</taxon>
        <taxon>Bacteroidota</taxon>
        <taxon>Saprospiria</taxon>
        <taxon>Saprospirales</taxon>
        <taxon>Lewinellaceae</taxon>
        <taxon>Neolewinella</taxon>
    </lineage>
</organism>
<accession>A0A4S4NNN8</accession>
<gene>
    <name evidence="2" type="ORF">E4021_03195</name>
</gene>
<dbReference type="Proteomes" id="UP000308528">
    <property type="component" value="Unassembled WGS sequence"/>
</dbReference>
<feature type="transmembrane region" description="Helical" evidence="1">
    <location>
        <begin position="314"/>
        <end position="334"/>
    </location>
</feature>
<feature type="transmembrane region" description="Helical" evidence="1">
    <location>
        <begin position="204"/>
        <end position="222"/>
    </location>
</feature>
<dbReference type="AlphaFoldDB" id="A0A4S4NNN8"/>
<keyword evidence="3" id="KW-1185">Reference proteome</keyword>
<feature type="transmembrane region" description="Helical" evidence="1">
    <location>
        <begin position="116"/>
        <end position="137"/>
    </location>
</feature>
<evidence type="ECO:0000256" key="1">
    <source>
        <dbReference type="SAM" id="Phobius"/>
    </source>
</evidence>
<sequence>MRPHPILGAIPPYPSRRAVLLSVTALGGMLWLINLGYNRPLFIDEANVARNLFDRSYAELFQPLDHAQYAPPLYLVLTKILGELFGYRELVLRLPAFAGGLLAVCALWRAGIHLRLGYFTAVPLLLLFVNPAALRYVTELKPYGLDLGVGAGLLVLGIVTSIATSRRQLIMWTIAGMVAPWLSLPAVFVLAAVGLRGLYHDRRWVFPIVAWLLSFGLLYFTVLRPSVGSGYLNSFHQDYFLPWPDTLAALEQFGRIGWGLMRLTFGVTAVALIWGALLLVVGWLPRPRHAWLLLPLGIVLVVSGLRYYSLIDRLMLFALPGLWLIAGLAAQRLWRKSSRVTRAGLVVLTLIALDGSHSLRYFRQPITFSDGAKLAEAAKEGAYRVHPLAEPVVDYYLRIHPVTSEKGQASVRKPYGVYGSGEEHWLYDVLTAPRPNQDLRRDSIGAAERGCRVDSEPLYRARILVIRCP</sequence>
<comment type="caution">
    <text evidence="2">The sequence shown here is derived from an EMBL/GenBank/DDBJ whole genome shotgun (WGS) entry which is preliminary data.</text>
</comment>
<feature type="transmembrane region" description="Helical" evidence="1">
    <location>
        <begin position="18"/>
        <end position="37"/>
    </location>
</feature>
<feature type="transmembrane region" description="Helical" evidence="1">
    <location>
        <begin position="263"/>
        <end position="284"/>
    </location>
</feature>
<dbReference type="RefSeq" id="WP_136456458.1">
    <property type="nucleotide sequence ID" value="NZ_SRSF01000001.1"/>
</dbReference>
<feature type="transmembrane region" description="Helical" evidence="1">
    <location>
        <begin position="291"/>
        <end position="308"/>
    </location>
</feature>